<evidence type="ECO:0000256" key="4">
    <source>
        <dbReference type="ARBA" id="ARBA00022723"/>
    </source>
</evidence>
<keyword evidence="7" id="KW-0482">Metalloprotease</keyword>
<dbReference type="InterPro" id="IPR011055">
    <property type="entry name" value="Dup_hybrid_motif"/>
</dbReference>
<organism evidence="11 12">
    <name type="scientific">Breznakibacter xylanolyticus</name>
    <dbReference type="NCBI Taxonomy" id="990"/>
    <lineage>
        <taxon>Bacteria</taxon>
        <taxon>Pseudomonadati</taxon>
        <taxon>Bacteroidota</taxon>
        <taxon>Bacteroidia</taxon>
        <taxon>Marinilabiliales</taxon>
        <taxon>Marinilabiliaceae</taxon>
        <taxon>Breznakibacter</taxon>
    </lineage>
</organism>
<dbReference type="SUPFAM" id="SSF51261">
    <property type="entry name" value="Duplicated hybrid motif"/>
    <property type="match status" value="1"/>
</dbReference>
<dbReference type="AlphaFoldDB" id="A0A2W7NRC5"/>
<keyword evidence="12" id="KW-1185">Reference proteome</keyword>
<proteinExistence type="predicted"/>
<comment type="subcellular location">
    <subcellularLocation>
        <location evidence="2">Cell envelope</location>
    </subcellularLocation>
</comment>
<dbReference type="CDD" id="cd12797">
    <property type="entry name" value="M23_peptidase"/>
    <property type="match status" value="1"/>
</dbReference>
<dbReference type="Pfam" id="PF19425">
    <property type="entry name" value="Csd3_N2"/>
    <property type="match status" value="1"/>
</dbReference>
<feature type="domain" description="Csd3-like second N-terminal" evidence="10">
    <location>
        <begin position="156"/>
        <end position="273"/>
    </location>
</feature>
<dbReference type="PANTHER" id="PTHR21666:SF288">
    <property type="entry name" value="CELL DIVISION PROTEIN YTFB"/>
    <property type="match status" value="1"/>
</dbReference>
<evidence type="ECO:0000313" key="11">
    <source>
        <dbReference type="EMBL" id="PZX20647.1"/>
    </source>
</evidence>
<dbReference type="GO" id="GO:0006508">
    <property type="term" value="P:proteolysis"/>
    <property type="evidence" value="ECO:0007669"/>
    <property type="project" value="UniProtKB-KW"/>
</dbReference>
<dbReference type="PANTHER" id="PTHR21666">
    <property type="entry name" value="PEPTIDASE-RELATED"/>
    <property type="match status" value="1"/>
</dbReference>
<keyword evidence="3" id="KW-0645">Protease</keyword>
<dbReference type="GO" id="GO:0004222">
    <property type="term" value="F:metalloendopeptidase activity"/>
    <property type="evidence" value="ECO:0007669"/>
    <property type="project" value="TreeGrafter"/>
</dbReference>
<keyword evidence="8" id="KW-0472">Membrane</keyword>
<evidence type="ECO:0000313" key="12">
    <source>
        <dbReference type="Proteomes" id="UP000249239"/>
    </source>
</evidence>
<evidence type="ECO:0000259" key="9">
    <source>
        <dbReference type="Pfam" id="PF01551"/>
    </source>
</evidence>
<dbReference type="Gene3D" id="3.10.450.350">
    <property type="match status" value="1"/>
</dbReference>
<keyword evidence="5 11" id="KW-0378">Hydrolase</keyword>
<dbReference type="InterPro" id="IPR016047">
    <property type="entry name" value="M23ase_b-sheet_dom"/>
</dbReference>
<dbReference type="InterPro" id="IPR050570">
    <property type="entry name" value="Cell_wall_metabolism_enzyme"/>
</dbReference>
<reference evidence="11 12" key="1">
    <citation type="submission" date="2018-06" db="EMBL/GenBank/DDBJ databases">
        <title>Genomic Encyclopedia of Archaeal and Bacterial Type Strains, Phase II (KMG-II): from individual species to whole genera.</title>
        <authorList>
            <person name="Goeker M."/>
        </authorList>
    </citation>
    <scope>NUCLEOTIDE SEQUENCE [LARGE SCALE GENOMIC DNA]</scope>
    <source>
        <strain evidence="11 12">DSM 6779</strain>
    </source>
</reference>
<keyword evidence="4" id="KW-0479">Metal-binding</keyword>
<comment type="caution">
    <text evidence="11">The sequence shown here is derived from an EMBL/GenBank/DDBJ whole genome shotgun (WGS) entry which is preliminary data.</text>
</comment>
<evidence type="ECO:0000259" key="10">
    <source>
        <dbReference type="Pfam" id="PF19425"/>
    </source>
</evidence>
<protein>
    <submittedName>
        <fullName evidence="11">Murein DD-endopeptidase MepM/ murein hydrolase activator NlpD</fullName>
    </submittedName>
</protein>
<keyword evidence="8" id="KW-0812">Transmembrane</keyword>
<evidence type="ECO:0000256" key="6">
    <source>
        <dbReference type="ARBA" id="ARBA00022833"/>
    </source>
</evidence>
<dbReference type="OrthoDB" id="9810477at2"/>
<dbReference type="Pfam" id="PF01551">
    <property type="entry name" value="Peptidase_M23"/>
    <property type="match status" value="1"/>
</dbReference>
<evidence type="ECO:0000256" key="7">
    <source>
        <dbReference type="ARBA" id="ARBA00023049"/>
    </source>
</evidence>
<evidence type="ECO:0000256" key="8">
    <source>
        <dbReference type="SAM" id="Phobius"/>
    </source>
</evidence>
<sequence>MTFKRKTIYISIILFITIIAGIASYIYYTLLPPQEVAVAIKEAPIPKPELLYGVPRDSFVINQGTVRNGQFLSDILLAQGVDLITIDKVFRRAQPHFDFRRMRVGNKYVFMSPKDSTRYRNRFVYEIDKINYLTVEIGTDTIIPARVAKTVTRIDKQASGQIQSSMWKTIQENNLPPMLAVSLSEIYAWTVDFFGIEKGDFFKVIYQEDFVENESIGIGNIHAALFSHKKRAMYAFAFEEDSTWNFFDEKGQSLRKAFLKAPLQFARISSHFSHSRLHPILKIRRPHHGIDYAAPTGTPVHSIGDGHVITKGWDPKGGGNYLKIKHNSVYTTVYMHLSGFAKGLTTGQHVQQGQLIGYVGKTGLASGPHLDFRVFQNNKPIDPLKLESPPVDPIKSDKMDEYLKWISPLKNQLDTISIKTHRKLLQ</sequence>
<dbReference type="Proteomes" id="UP000249239">
    <property type="component" value="Unassembled WGS sequence"/>
</dbReference>
<keyword evidence="6" id="KW-0862">Zinc</keyword>
<accession>A0A2W7NRC5</accession>
<dbReference type="RefSeq" id="WP_111443818.1">
    <property type="nucleotide sequence ID" value="NZ_QKZK01000001.1"/>
</dbReference>
<feature type="domain" description="M23ase beta-sheet core" evidence="9">
    <location>
        <begin position="286"/>
        <end position="383"/>
    </location>
</feature>
<dbReference type="Gene3D" id="2.70.70.10">
    <property type="entry name" value="Glucose Permease (Domain IIA)"/>
    <property type="match status" value="1"/>
</dbReference>
<keyword evidence="8" id="KW-1133">Transmembrane helix</keyword>
<comment type="cofactor">
    <cofactor evidence="1">
        <name>Zn(2+)</name>
        <dbReference type="ChEBI" id="CHEBI:29105"/>
    </cofactor>
</comment>
<dbReference type="EMBL" id="QKZK01000001">
    <property type="protein sequence ID" value="PZX20647.1"/>
    <property type="molecule type" value="Genomic_DNA"/>
</dbReference>
<evidence type="ECO:0000256" key="5">
    <source>
        <dbReference type="ARBA" id="ARBA00022801"/>
    </source>
</evidence>
<dbReference type="GO" id="GO:0030313">
    <property type="term" value="C:cell envelope"/>
    <property type="evidence" value="ECO:0007669"/>
    <property type="project" value="UniProtKB-SubCell"/>
</dbReference>
<name>A0A2W7NRC5_9BACT</name>
<dbReference type="GO" id="GO:0046872">
    <property type="term" value="F:metal ion binding"/>
    <property type="evidence" value="ECO:0007669"/>
    <property type="project" value="UniProtKB-KW"/>
</dbReference>
<dbReference type="InterPro" id="IPR045834">
    <property type="entry name" value="Csd3_N2"/>
</dbReference>
<gene>
    <name evidence="11" type="ORF">LX69_00068</name>
</gene>
<evidence type="ECO:0000256" key="2">
    <source>
        <dbReference type="ARBA" id="ARBA00004196"/>
    </source>
</evidence>
<evidence type="ECO:0000256" key="3">
    <source>
        <dbReference type="ARBA" id="ARBA00022670"/>
    </source>
</evidence>
<feature type="transmembrane region" description="Helical" evidence="8">
    <location>
        <begin position="7"/>
        <end position="28"/>
    </location>
</feature>
<evidence type="ECO:0000256" key="1">
    <source>
        <dbReference type="ARBA" id="ARBA00001947"/>
    </source>
</evidence>